<dbReference type="InterPro" id="IPR011330">
    <property type="entry name" value="Glyco_hydro/deAcase_b/a-brl"/>
</dbReference>
<dbReference type="InterPro" id="IPR002509">
    <property type="entry name" value="NODB_dom"/>
</dbReference>
<dbReference type="Gene3D" id="3.20.20.370">
    <property type="entry name" value="Glycoside hydrolase/deacetylase"/>
    <property type="match status" value="1"/>
</dbReference>
<protein>
    <submittedName>
        <fullName evidence="2">Polysaccharide deacetylase family protein</fullName>
    </submittedName>
</protein>
<accession>A0ABT4AQN6</accession>
<dbReference type="RefSeq" id="WP_267560304.1">
    <property type="nucleotide sequence ID" value="NZ_JAPNTZ010000001.1"/>
</dbReference>
<gene>
    <name evidence="2" type="ORF">OWR29_00980</name>
</gene>
<feature type="domain" description="NodB homology" evidence="1">
    <location>
        <begin position="77"/>
        <end position="164"/>
    </location>
</feature>
<sequence>MNKWTPGHSAALMRSPIVALNFHEIAAEHRDSVRRSLRHVAGMGPRFDPDEPAPADGPRVFVAFYDGMRDAAFFGAEECERLGIKAYFFPLFQHYDPHLANVTDDEWRQIAAVHEIGFHTATHATVAEVTPLTVEREVVEPIARIEAITGVRPRIGAWKGGTRFDADQLGNRTAREHGIRHLVSNWSIERIP</sequence>
<evidence type="ECO:0000313" key="3">
    <source>
        <dbReference type="Proteomes" id="UP001151002"/>
    </source>
</evidence>
<organism evidence="2 3">
    <name type="scientific">Paractinoplanes pyxinae</name>
    <dbReference type="NCBI Taxonomy" id="2997416"/>
    <lineage>
        <taxon>Bacteria</taxon>
        <taxon>Bacillati</taxon>
        <taxon>Actinomycetota</taxon>
        <taxon>Actinomycetes</taxon>
        <taxon>Micromonosporales</taxon>
        <taxon>Micromonosporaceae</taxon>
        <taxon>Paractinoplanes</taxon>
    </lineage>
</organism>
<dbReference type="SUPFAM" id="SSF88713">
    <property type="entry name" value="Glycoside hydrolase/deacetylase"/>
    <property type="match status" value="1"/>
</dbReference>
<evidence type="ECO:0000313" key="2">
    <source>
        <dbReference type="EMBL" id="MCY1136553.1"/>
    </source>
</evidence>
<dbReference type="Pfam" id="PF01522">
    <property type="entry name" value="Polysacc_deac_1"/>
    <property type="match status" value="1"/>
</dbReference>
<dbReference type="Proteomes" id="UP001151002">
    <property type="component" value="Unassembled WGS sequence"/>
</dbReference>
<dbReference type="EMBL" id="JAPNTZ010000001">
    <property type="protein sequence ID" value="MCY1136553.1"/>
    <property type="molecule type" value="Genomic_DNA"/>
</dbReference>
<comment type="caution">
    <text evidence="2">The sequence shown here is derived from an EMBL/GenBank/DDBJ whole genome shotgun (WGS) entry which is preliminary data.</text>
</comment>
<name>A0ABT4AQN6_9ACTN</name>
<keyword evidence="3" id="KW-1185">Reference proteome</keyword>
<evidence type="ECO:0000259" key="1">
    <source>
        <dbReference type="Pfam" id="PF01522"/>
    </source>
</evidence>
<reference evidence="2" key="1">
    <citation type="submission" date="2022-11" db="EMBL/GenBank/DDBJ databases">
        <authorList>
            <person name="Somphong A."/>
            <person name="Phongsopitanun W."/>
        </authorList>
    </citation>
    <scope>NUCLEOTIDE SEQUENCE</scope>
    <source>
        <strain evidence="2">Pm04-4</strain>
    </source>
</reference>
<proteinExistence type="predicted"/>